<keyword evidence="1 4" id="KW-0808">Transferase</keyword>
<dbReference type="SUPFAM" id="SSF52540">
    <property type="entry name" value="P-loop containing nucleoside triphosphate hydrolases"/>
    <property type="match status" value="1"/>
</dbReference>
<name>A0A1T4X4E7_9GAMM</name>
<dbReference type="GO" id="GO:0008146">
    <property type="term" value="F:sulfotransferase activity"/>
    <property type="evidence" value="ECO:0007669"/>
    <property type="project" value="InterPro"/>
</dbReference>
<keyword evidence="5" id="KW-1185">Reference proteome</keyword>
<dbReference type="RefSeq" id="WP_159448628.1">
    <property type="nucleotide sequence ID" value="NZ_FUYB01000012.1"/>
</dbReference>
<accession>A0A1T4X4E7</accession>
<dbReference type="InterPro" id="IPR000863">
    <property type="entry name" value="Sulfotransferase_dom"/>
</dbReference>
<dbReference type="Gene3D" id="3.40.50.300">
    <property type="entry name" value="P-loop containing nucleotide triphosphate hydrolases"/>
    <property type="match status" value="1"/>
</dbReference>
<keyword evidence="2" id="KW-0325">Glycoprotein</keyword>
<dbReference type="STRING" id="92487.SAMN02745130_02451"/>
<gene>
    <name evidence="4" type="ORF">SAMN02745130_02451</name>
</gene>
<proteinExistence type="predicted"/>
<evidence type="ECO:0000259" key="3">
    <source>
        <dbReference type="Pfam" id="PF00685"/>
    </source>
</evidence>
<dbReference type="EMBL" id="FUYB01000012">
    <property type="protein sequence ID" value="SKA83915.1"/>
    <property type="molecule type" value="Genomic_DNA"/>
</dbReference>
<dbReference type="OrthoDB" id="9075305at2"/>
<dbReference type="Pfam" id="PF00685">
    <property type="entry name" value="Sulfotransfer_1"/>
    <property type="match status" value="1"/>
</dbReference>
<sequence length="236" mass="27613">MLAFLGIGAQKAGTTWLHTMLSQHPLLKLPQAKELHYWDKQFPQSPVQNYLNFFQQADRLEGEITPSYASLPVTTIQVIHQHLPQLKLIYSLRNPIDRAWSAACMFLTRAQMELDEASDQWFLDHFYSKNSRLRGDYETCIRHWTAIYPKENLLLLDYDQIKSEPVTVLQRCCAHLELPDFTENQLQSMLLTAKVFEGRGYELRPALKQALIHIYTPQIHSLSRYLKQDLSHWTQD</sequence>
<evidence type="ECO:0000256" key="1">
    <source>
        <dbReference type="ARBA" id="ARBA00022679"/>
    </source>
</evidence>
<dbReference type="InterPro" id="IPR027417">
    <property type="entry name" value="P-loop_NTPase"/>
</dbReference>
<evidence type="ECO:0000256" key="2">
    <source>
        <dbReference type="ARBA" id="ARBA00023180"/>
    </source>
</evidence>
<evidence type="ECO:0000313" key="4">
    <source>
        <dbReference type="EMBL" id="SKA83915.1"/>
    </source>
</evidence>
<organism evidence="4 5">
    <name type="scientific">Thiothrix eikelboomii</name>
    <dbReference type="NCBI Taxonomy" id="92487"/>
    <lineage>
        <taxon>Bacteria</taxon>
        <taxon>Pseudomonadati</taxon>
        <taxon>Pseudomonadota</taxon>
        <taxon>Gammaproteobacteria</taxon>
        <taxon>Thiotrichales</taxon>
        <taxon>Thiotrichaceae</taxon>
        <taxon>Thiothrix</taxon>
    </lineage>
</organism>
<dbReference type="PANTHER" id="PTHR10605:SF56">
    <property type="entry name" value="BIFUNCTIONAL HEPARAN SULFATE N-DEACETYLASE_N-SULFOTRANSFERASE"/>
    <property type="match status" value="1"/>
</dbReference>
<dbReference type="AlphaFoldDB" id="A0A1T4X4E7"/>
<dbReference type="PANTHER" id="PTHR10605">
    <property type="entry name" value="HEPARAN SULFATE SULFOTRANSFERASE"/>
    <property type="match status" value="1"/>
</dbReference>
<feature type="domain" description="Sulfotransferase" evidence="3">
    <location>
        <begin position="7"/>
        <end position="190"/>
    </location>
</feature>
<dbReference type="InterPro" id="IPR037359">
    <property type="entry name" value="NST/OST"/>
</dbReference>
<protein>
    <submittedName>
        <fullName evidence="4">Sulfotransferase domain-containing protein</fullName>
    </submittedName>
</protein>
<evidence type="ECO:0000313" key="5">
    <source>
        <dbReference type="Proteomes" id="UP000190460"/>
    </source>
</evidence>
<dbReference type="Proteomes" id="UP000190460">
    <property type="component" value="Unassembled WGS sequence"/>
</dbReference>
<reference evidence="4 5" key="1">
    <citation type="submission" date="2017-02" db="EMBL/GenBank/DDBJ databases">
        <authorList>
            <person name="Peterson S.W."/>
        </authorList>
    </citation>
    <scope>NUCLEOTIDE SEQUENCE [LARGE SCALE GENOMIC DNA]</scope>
    <source>
        <strain evidence="4 5">ATCC 49788</strain>
    </source>
</reference>